<reference evidence="10 11" key="1">
    <citation type="journal article" date="2011" name="Proc. Natl. Acad. Sci. U.S.A.">
        <title>Niche of harmful alga Aureococcus anophagefferens revealed through ecogenomics.</title>
        <authorList>
            <person name="Gobler C.J."/>
            <person name="Berry D.L."/>
            <person name="Dyhrman S.T."/>
            <person name="Wilhelm S.W."/>
            <person name="Salamov A."/>
            <person name="Lobanov A.V."/>
            <person name="Zhang Y."/>
            <person name="Collier J.L."/>
            <person name="Wurch L.L."/>
            <person name="Kustka A.B."/>
            <person name="Dill B.D."/>
            <person name="Shah M."/>
            <person name="VerBerkmoes N.C."/>
            <person name="Kuo A."/>
            <person name="Terry A."/>
            <person name="Pangilinan J."/>
            <person name="Lindquist E.A."/>
            <person name="Lucas S."/>
            <person name="Paulsen I.T."/>
            <person name="Hattenrath-Lehmann T.K."/>
            <person name="Talmage S.C."/>
            <person name="Walker E.A."/>
            <person name="Koch F."/>
            <person name="Burson A.M."/>
            <person name="Marcoval M.A."/>
            <person name="Tang Y.Z."/>
            <person name="Lecleir G.R."/>
            <person name="Coyne K.J."/>
            <person name="Berg G.M."/>
            <person name="Bertrand E.M."/>
            <person name="Saito M.A."/>
            <person name="Gladyshev V.N."/>
            <person name="Grigoriev I.V."/>
        </authorList>
    </citation>
    <scope>NUCLEOTIDE SEQUENCE [LARGE SCALE GENOMIC DNA]</scope>
    <source>
        <strain evidence="11">CCMP 1984</strain>
    </source>
</reference>
<protein>
    <recommendedName>
        <fullName evidence="9">Protein kinase domain-containing protein</fullName>
    </recommendedName>
</protein>
<dbReference type="InParanoid" id="F0YAP8"/>
<organism evidence="11">
    <name type="scientific">Aureococcus anophagefferens</name>
    <name type="common">Harmful bloom alga</name>
    <dbReference type="NCBI Taxonomy" id="44056"/>
    <lineage>
        <taxon>Eukaryota</taxon>
        <taxon>Sar</taxon>
        <taxon>Stramenopiles</taxon>
        <taxon>Ochrophyta</taxon>
        <taxon>Pelagophyceae</taxon>
        <taxon>Pelagomonadales</taxon>
        <taxon>Pelagomonadaceae</taxon>
        <taxon>Aureococcus</taxon>
    </lineage>
</organism>
<evidence type="ECO:0000256" key="6">
    <source>
        <dbReference type="ARBA" id="ARBA00022840"/>
    </source>
</evidence>
<keyword evidence="5" id="KW-0418">Kinase</keyword>
<dbReference type="InterPro" id="IPR008271">
    <property type="entry name" value="Ser/Thr_kinase_AS"/>
</dbReference>
<evidence type="ECO:0000256" key="7">
    <source>
        <dbReference type="PROSITE-ProRule" id="PRU10141"/>
    </source>
</evidence>
<dbReference type="PROSITE" id="PS00108">
    <property type="entry name" value="PROTEIN_KINASE_ST"/>
    <property type="match status" value="1"/>
</dbReference>
<dbReference type="Pfam" id="PF00069">
    <property type="entry name" value="Pkinase"/>
    <property type="match status" value="1"/>
</dbReference>
<evidence type="ECO:0000256" key="2">
    <source>
        <dbReference type="ARBA" id="ARBA00022553"/>
    </source>
</evidence>
<keyword evidence="3" id="KW-0808">Transferase</keyword>
<dbReference type="OMA" id="IYESKME"/>
<dbReference type="InterPro" id="IPR017441">
    <property type="entry name" value="Protein_kinase_ATP_BS"/>
</dbReference>
<dbReference type="Gene3D" id="1.10.510.10">
    <property type="entry name" value="Transferase(Phosphotransferase) domain 1"/>
    <property type="match status" value="1"/>
</dbReference>
<dbReference type="GeneID" id="20218243"/>
<dbReference type="PROSITE" id="PS00107">
    <property type="entry name" value="PROTEIN_KINASE_ATP"/>
    <property type="match status" value="1"/>
</dbReference>
<evidence type="ECO:0000256" key="5">
    <source>
        <dbReference type="ARBA" id="ARBA00022777"/>
    </source>
</evidence>
<dbReference type="FunCoup" id="F0YAP8">
    <property type="interactions" value="24"/>
</dbReference>
<evidence type="ECO:0000256" key="1">
    <source>
        <dbReference type="ARBA" id="ARBA00022527"/>
    </source>
</evidence>
<dbReference type="OrthoDB" id="203111at2759"/>
<dbReference type="SMART" id="SM00220">
    <property type="entry name" value="S_TKc"/>
    <property type="match status" value="1"/>
</dbReference>
<dbReference type="EMBL" id="GL833130">
    <property type="protein sequence ID" value="EGB07508.1"/>
    <property type="molecule type" value="Genomic_DNA"/>
</dbReference>
<keyword evidence="6 7" id="KW-0067">ATP-binding</keyword>
<comment type="similarity">
    <text evidence="8">Belongs to the protein kinase superfamily.</text>
</comment>
<gene>
    <name evidence="10" type="ORF">AURANDRAFT_13166</name>
</gene>
<dbReference type="CDD" id="cd05123">
    <property type="entry name" value="STKc_AGC"/>
    <property type="match status" value="1"/>
</dbReference>
<feature type="non-terminal residue" evidence="10">
    <location>
        <position position="1"/>
    </location>
</feature>
<name>F0YAP8_AURAN</name>
<dbReference type="RefSeq" id="XP_009037515.1">
    <property type="nucleotide sequence ID" value="XM_009039267.1"/>
</dbReference>
<dbReference type="InterPro" id="IPR011009">
    <property type="entry name" value="Kinase-like_dom_sf"/>
</dbReference>
<dbReference type="Gene3D" id="3.30.200.20">
    <property type="entry name" value="Phosphorylase Kinase, domain 1"/>
    <property type="match status" value="1"/>
</dbReference>
<dbReference type="SUPFAM" id="SSF56112">
    <property type="entry name" value="Protein kinase-like (PK-like)"/>
    <property type="match status" value="1"/>
</dbReference>
<proteinExistence type="inferred from homology"/>
<dbReference type="GO" id="GO:0004674">
    <property type="term" value="F:protein serine/threonine kinase activity"/>
    <property type="evidence" value="ECO:0007669"/>
    <property type="project" value="UniProtKB-KW"/>
</dbReference>
<keyword evidence="2" id="KW-0597">Phosphoprotein</keyword>
<sequence length="275" mass="30248">DFEPIRVVGKGASGAVLLVRKKSSGAFYAMKVMSKRAIYESKMEKSALVEREVLLRVRSPFLVNLRYSFQSRTKLYLVTDFYGGGSLEGALRREATFPERHARFFAGELALAVDHLQSRSVLHRDIKAANVLLDTDGHCYLADYGLARLGSSERDGARRSFAGTLEYMAPETISKNGTATSAVDWWALGVLLYEMLAGRTPFYDAKPRAIFENILRAEPAADALSPAAADLVRGLLVKAPARRLAALADVAKTPFFAALDFGALREKRLDPPYAP</sequence>
<accession>F0YAP8</accession>
<evidence type="ECO:0000256" key="4">
    <source>
        <dbReference type="ARBA" id="ARBA00022741"/>
    </source>
</evidence>
<keyword evidence="4 7" id="KW-0547">Nucleotide-binding</keyword>
<dbReference type="InterPro" id="IPR000719">
    <property type="entry name" value="Prot_kinase_dom"/>
</dbReference>
<dbReference type="InterPro" id="IPR045270">
    <property type="entry name" value="STKc_AGC"/>
</dbReference>
<dbReference type="eggNOG" id="KOG0598">
    <property type="taxonomic scope" value="Eukaryota"/>
</dbReference>
<dbReference type="PROSITE" id="PS50011">
    <property type="entry name" value="PROTEIN_KINASE_DOM"/>
    <property type="match status" value="1"/>
</dbReference>
<feature type="binding site" evidence="7">
    <location>
        <position position="31"/>
    </location>
    <ligand>
        <name>ATP</name>
        <dbReference type="ChEBI" id="CHEBI:30616"/>
    </ligand>
</feature>
<dbReference type="Proteomes" id="UP000002729">
    <property type="component" value="Unassembled WGS sequence"/>
</dbReference>
<dbReference type="KEGG" id="aaf:AURANDRAFT_13166"/>
<dbReference type="AlphaFoldDB" id="F0YAP8"/>
<evidence type="ECO:0000259" key="9">
    <source>
        <dbReference type="PROSITE" id="PS50011"/>
    </source>
</evidence>
<feature type="non-terminal residue" evidence="10">
    <location>
        <position position="275"/>
    </location>
</feature>
<feature type="domain" description="Protein kinase" evidence="9">
    <location>
        <begin position="2"/>
        <end position="256"/>
    </location>
</feature>
<dbReference type="GO" id="GO:0005524">
    <property type="term" value="F:ATP binding"/>
    <property type="evidence" value="ECO:0007669"/>
    <property type="project" value="UniProtKB-UniRule"/>
</dbReference>
<evidence type="ECO:0000256" key="3">
    <source>
        <dbReference type="ARBA" id="ARBA00022679"/>
    </source>
</evidence>
<evidence type="ECO:0000313" key="11">
    <source>
        <dbReference type="Proteomes" id="UP000002729"/>
    </source>
</evidence>
<keyword evidence="1 8" id="KW-0723">Serine/threonine-protein kinase</keyword>
<evidence type="ECO:0000256" key="8">
    <source>
        <dbReference type="RuleBase" id="RU000304"/>
    </source>
</evidence>
<evidence type="ECO:0000313" key="10">
    <source>
        <dbReference type="EMBL" id="EGB07508.1"/>
    </source>
</evidence>
<dbReference type="PANTHER" id="PTHR24351">
    <property type="entry name" value="RIBOSOMAL PROTEIN S6 KINASE"/>
    <property type="match status" value="1"/>
</dbReference>
<keyword evidence="11" id="KW-1185">Reference proteome</keyword>